<feature type="domain" description="Tape measure protein N-terminal" evidence="3">
    <location>
        <begin position="71"/>
        <end position="264"/>
    </location>
</feature>
<feature type="compositionally biased region" description="Basic and acidic residues" evidence="2">
    <location>
        <begin position="408"/>
        <end position="423"/>
    </location>
</feature>
<reference evidence="4" key="1">
    <citation type="submission" date="2024-01" db="EMBL/GenBank/DDBJ databases">
        <title>New evidence supports the origin of RcGTA from prophage.</title>
        <authorList>
            <person name="Xu Y."/>
            <person name="Liu B."/>
            <person name="Chen F."/>
        </authorList>
    </citation>
    <scope>NUCLEOTIDE SEQUENCE</scope>
</reference>
<keyword evidence="1" id="KW-0175">Coiled coil</keyword>
<dbReference type="Pfam" id="PF20155">
    <property type="entry name" value="TMP_3"/>
    <property type="match status" value="1"/>
</dbReference>
<evidence type="ECO:0000256" key="2">
    <source>
        <dbReference type="SAM" id="MobiDB-lite"/>
    </source>
</evidence>
<proteinExistence type="predicted"/>
<dbReference type="EMBL" id="PP232116">
    <property type="protein sequence ID" value="XAG98248.1"/>
    <property type="molecule type" value="Genomic_DNA"/>
</dbReference>
<feature type="coiled-coil region" evidence="1">
    <location>
        <begin position="489"/>
        <end position="518"/>
    </location>
</feature>
<accession>A0AB38ZLK2</accession>
<feature type="compositionally biased region" description="Basic and acidic residues" evidence="2">
    <location>
        <begin position="390"/>
        <end position="400"/>
    </location>
</feature>
<evidence type="ECO:0000259" key="3">
    <source>
        <dbReference type="Pfam" id="PF20155"/>
    </source>
</evidence>
<evidence type="ECO:0000256" key="1">
    <source>
        <dbReference type="SAM" id="Coils"/>
    </source>
</evidence>
<organism evidence="4">
    <name type="scientific">Mesorhizobium phage vB_MseS-P1</name>
    <dbReference type="NCBI Taxonomy" id="3120101"/>
    <lineage>
        <taxon>Viruses</taxon>
    </lineage>
</organism>
<dbReference type="InterPro" id="IPR013491">
    <property type="entry name" value="Tape_meas_N"/>
</dbReference>
<feature type="region of interest" description="Disordered" evidence="2">
    <location>
        <begin position="382"/>
        <end position="423"/>
    </location>
</feature>
<evidence type="ECO:0000313" key="4">
    <source>
        <dbReference type="EMBL" id="XAG98248.1"/>
    </source>
</evidence>
<protein>
    <submittedName>
        <fullName evidence="4">Tail tape measure protein</fullName>
    </submittedName>
</protein>
<name>A0AB38ZLK2_9VIRU</name>
<dbReference type="NCBIfam" id="TIGR02675">
    <property type="entry name" value="tape_meas_nterm"/>
    <property type="match status" value="1"/>
</dbReference>
<sequence length="724" mass="76387">MAVTVERLIATLEARFDKYERSLEKSLGHTNRTFTRIETRGKQMERRMSAIGAGIGTSFAKALAIAGGARGIQSLIDSATRIENALKVAGLEGDNLRAVYDRLFQSAQKNAAPIEAMVTLYGRLAQAQDSLNVSQNEMTNFVDKIGVALRVSGASATEASGALLQLSQALGAGIVRAEEYNSINEGARPILQAVAAGLKEAGGDVAKLRSLVIDGKVSSEAFFRAFEAGSVILEEKVAGAELTVSQHLVRLRNVLIDAAGDFNKGSGAAEAFGSMLSEVADIVSQTDFSKMGEEIAKYIGWVNDARIAVMSWLEAHGAALGRDLGLDSIGEMLTGGAAVRQLGPLTITSSKALQRRIDDAFGSAVETAGGLTERAIQDAYQRRGQSIADGKTRRLPETETKPSTVSLKDYDLPGKDKGAKKRADDYQRLSQRIAESTAALVAETEAQRQLNPLIDDYGYAVEKARAEQELLSAAKKAGLTITPALRSEIANLADQYALASAEAAKLAEEQDKARENAEKWLGVGQDMTKGFIDDLINGKPAAESFASAISKIGDALLDDVLSAISDIKNASGGGFLGFLGSLFGGGTNWGSLSASGKYLFDTGGYTGNGGKHEPKGVVHGGEYVFSKDAVQKAGVGNLEALHRSLKGYAMGGYVAPTTASMARPATASGPPQQVNIAIDVSGARGNTEIMQMVGEGVREGLRQYDREAGPSMVKRVVNDPRAVG</sequence>
<gene>
    <name evidence="4" type="ORF">vBMseSP1_gp44</name>
</gene>